<dbReference type="Pfam" id="PF07502">
    <property type="entry name" value="MANEC"/>
    <property type="match status" value="1"/>
</dbReference>
<dbReference type="PANTHER" id="PTHR46750:SF2">
    <property type="entry name" value="MANSC DOMAIN-CONTAINING PROTEIN 4"/>
    <property type="match status" value="1"/>
</dbReference>
<feature type="chain" id="PRO_5045861798" evidence="7">
    <location>
        <begin position="18"/>
        <end position="366"/>
    </location>
</feature>
<keyword evidence="9" id="KW-1185">Reference proteome</keyword>
<evidence type="ECO:0000256" key="2">
    <source>
        <dbReference type="ARBA" id="ARBA00022729"/>
    </source>
</evidence>
<dbReference type="RefSeq" id="XP_040599585.1">
    <property type="nucleotide sequence ID" value="XM_040743651.1"/>
</dbReference>
<evidence type="ECO:0000256" key="5">
    <source>
        <dbReference type="SAM" id="MobiDB-lite"/>
    </source>
</evidence>
<evidence type="ECO:0000256" key="4">
    <source>
        <dbReference type="ARBA" id="ARBA00023180"/>
    </source>
</evidence>
<feature type="signal peptide" evidence="7">
    <location>
        <begin position="1"/>
        <end position="17"/>
    </location>
</feature>
<feature type="transmembrane region" description="Helical" evidence="6">
    <location>
        <begin position="317"/>
        <end position="338"/>
    </location>
</feature>
<dbReference type="PROSITE" id="PS50986">
    <property type="entry name" value="MANSC"/>
    <property type="match status" value="1"/>
</dbReference>
<keyword evidence="4" id="KW-0325">Glycoprotein</keyword>
<evidence type="ECO:0000313" key="10">
    <source>
        <dbReference type="RefSeq" id="XP_040599585.1"/>
    </source>
</evidence>
<dbReference type="InterPro" id="IPR013980">
    <property type="entry name" value="MANSC_dom"/>
</dbReference>
<sequence length="366" mass="39322">MQAAGLLLLGLACTVHGLCSPSVFYRDCWVRRFPGLSLNLEESQKLGAQFLKYYSENTGQKCSRSCCLRKDVSCNVAVFFHDPIHDNVNCLHVHCPTLESCILEPGTSAILYNITAGIDPDLLVFEHLSPAYLNTRSSSEWWDRFRILKALNLGDGGLHTDMIEHTLPSPEAAVSTIHQDLGANLGISHPGEPTSDPGANAGISNSMQSNTDPGANAGISNSMQSNTDLEMRFISVNVPTAATVNTVSPRTDFTRGPDNTTISPFFGPTDTEVSRVPSQSRLNISKPLLNKTKGSHGGNHTSENDAPQDGVRVTAGAWLASVTLGAAIVCLCCCVVITRASRYCREQQGWYGLGQRGQGNSPKGSS</sequence>
<feature type="domain" description="MANSC" evidence="8">
    <location>
        <begin position="32"/>
        <end position="112"/>
    </location>
</feature>
<evidence type="ECO:0000256" key="6">
    <source>
        <dbReference type="SAM" id="Phobius"/>
    </source>
</evidence>
<organism evidence="9 10">
    <name type="scientific">Mesocricetus auratus</name>
    <name type="common">Golden hamster</name>
    <dbReference type="NCBI Taxonomy" id="10036"/>
    <lineage>
        <taxon>Eukaryota</taxon>
        <taxon>Metazoa</taxon>
        <taxon>Chordata</taxon>
        <taxon>Craniata</taxon>
        <taxon>Vertebrata</taxon>
        <taxon>Euteleostomi</taxon>
        <taxon>Mammalia</taxon>
        <taxon>Eutheria</taxon>
        <taxon>Euarchontoglires</taxon>
        <taxon>Glires</taxon>
        <taxon>Rodentia</taxon>
        <taxon>Myomorpha</taxon>
        <taxon>Muroidea</taxon>
        <taxon>Cricetidae</taxon>
        <taxon>Cricetinae</taxon>
        <taxon>Mesocricetus</taxon>
    </lineage>
</organism>
<keyword evidence="6" id="KW-1133">Transmembrane helix</keyword>
<evidence type="ECO:0000256" key="7">
    <source>
        <dbReference type="SAM" id="SignalP"/>
    </source>
</evidence>
<comment type="subcellular location">
    <subcellularLocation>
        <location evidence="1">Membrane</location>
    </subcellularLocation>
</comment>
<keyword evidence="3 6" id="KW-0472">Membrane</keyword>
<dbReference type="GeneID" id="101838052"/>
<dbReference type="PANTHER" id="PTHR46750">
    <property type="entry name" value="KUNITZ-TYPE PROTEASE INHIBITOR 1"/>
    <property type="match status" value="1"/>
</dbReference>
<evidence type="ECO:0000259" key="8">
    <source>
        <dbReference type="PROSITE" id="PS50986"/>
    </source>
</evidence>
<proteinExistence type="predicted"/>
<keyword evidence="2 7" id="KW-0732">Signal</keyword>
<keyword evidence="6" id="KW-0812">Transmembrane</keyword>
<protein>
    <submittedName>
        <fullName evidence="10">MANSC domain-containing protein 4</fullName>
    </submittedName>
</protein>
<dbReference type="SMART" id="SM00765">
    <property type="entry name" value="MANEC"/>
    <property type="match status" value="1"/>
</dbReference>
<evidence type="ECO:0000256" key="3">
    <source>
        <dbReference type="ARBA" id="ARBA00023136"/>
    </source>
</evidence>
<evidence type="ECO:0000313" key="9">
    <source>
        <dbReference type="Proteomes" id="UP000886700"/>
    </source>
</evidence>
<evidence type="ECO:0000256" key="1">
    <source>
        <dbReference type="ARBA" id="ARBA00004370"/>
    </source>
</evidence>
<name>A0ABM2X9R6_MESAU</name>
<accession>A0ABM2X9R6</accession>
<feature type="region of interest" description="Disordered" evidence="5">
    <location>
        <begin position="248"/>
        <end position="308"/>
    </location>
</feature>
<dbReference type="Proteomes" id="UP000886700">
    <property type="component" value="Unplaced"/>
</dbReference>
<gene>
    <name evidence="10" type="primary">Mansc4</name>
</gene>
<reference evidence="10" key="1">
    <citation type="submission" date="2025-08" db="UniProtKB">
        <authorList>
            <consortium name="RefSeq"/>
        </authorList>
    </citation>
    <scope>IDENTIFICATION</scope>
    <source>
        <tissue evidence="10">Liver</tissue>
    </source>
</reference>
<dbReference type="InterPro" id="IPR011106">
    <property type="entry name" value="MANSC_N"/>
</dbReference>